<dbReference type="PANTHER" id="PTHR32507">
    <property type="entry name" value="NA(+)/H(+) ANTIPORTER 1"/>
    <property type="match status" value="1"/>
</dbReference>
<dbReference type="Pfam" id="PF00999">
    <property type="entry name" value="Na_H_Exchanger"/>
    <property type="match status" value="1"/>
</dbReference>
<evidence type="ECO:0000259" key="10">
    <source>
        <dbReference type="PROSITE" id="PS51202"/>
    </source>
</evidence>
<feature type="transmembrane region" description="Helical" evidence="9">
    <location>
        <begin position="130"/>
        <end position="153"/>
    </location>
</feature>
<feature type="transmembrane region" description="Helical" evidence="9">
    <location>
        <begin position="70"/>
        <end position="89"/>
    </location>
</feature>
<evidence type="ECO:0000313" key="12">
    <source>
        <dbReference type="Proteomes" id="UP000604001"/>
    </source>
</evidence>
<evidence type="ECO:0000256" key="7">
    <source>
        <dbReference type="ARBA" id="ARBA00023065"/>
    </source>
</evidence>
<keyword evidence="5 9" id="KW-0812">Transmembrane</keyword>
<feature type="transmembrane region" description="Helical" evidence="9">
    <location>
        <begin position="341"/>
        <end position="359"/>
    </location>
</feature>
<sequence>MADLGGFDGRFEAADLDTVVLVAALVVLAAAAAVRLASRAGLPSLLLYLGIGLALGESGLGLRFEDAELTQVLGNLALAVILADGGFTTRWATVRPVAPMAAVLATAGVFVSVAVTTGLVLLVLDVDLRTAIVLGAVASSTDAAAVFSVLRAMPVRGRLRSLLEAESGFNDPPVIVLVTVVTSDAWAGSGALSIAGQIGYQLVVGLVAGAAVALAGVWLLRRSALPASGLYPLATLAIAFLAFAVSGLVGASPIMAIYVAGLVLGNADLPHRSTTEGFVEGMAWLAQIGLFVLLGLLASPGRLLEALPWALVVGASLTLVARPVSVLTCLLPFRVPWRDQVFISWAGLRGAVPIVLATIPMSVGLPGAERIFDVVFLLVVVFTLVQGPTLPWVARRTGAAAAENPRAVAIESAPLEEIDATLLQFTVAPESRLAGVEVAELRLPPGAVVTLLLREGQLFVPTPATALRVGDHALVATARTHVADIEERLRQVSHEGRLAGWYAGLPGRPGPAAEAATARATPSRPR</sequence>
<dbReference type="Gene3D" id="3.30.70.1450">
    <property type="entry name" value="Regulator of K+ conductance, C-terminal domain"/>
    <property type="match status" value="1"/>
</dbReference>
<proteinExistence type="predicted"/>
<comment type="caution">
    <text evidence="11">The sequence shown here is derived from an EMBL/GenBank/DDBJ whole genome shotgun (WGS) entry which is preliminary data.</text>
</comment>
<evidence type="ECO:0000256" key="4">
    <source>
        <dbReference type="ARBA" id="ARBA00022475"/>
    </source>
</evidence>
<evidence type="ECO:0000256" key="6">
    <source>
        <dbReference type="ARBA" id="ARBA00022989"/>
    </source>
</evidence>
<feature type="transmembrane region" description="Helical" evidence="9">
    <location>
        <begin position="20"/>
        <end position="38"/>
    </location>
</feature>
<keyword evidence="6 9" id="KW-1133">Transmembrane helix</keyword>
<comment type="subcellular location">
    <subcellularLocation>
        <location evidence="1">Cell membrane</location>
        <topology evidence="1">Multi-pass membrane protein</topology>
    </subcellularLocation>
</comment>
<feature type="transmembrane region" description="Helical" evidence="9">
    <location>
        <begin position="45"/>
        <end position="64"/>
    </location>
</feature>
<dbReference type="Proteomes" id="UP000604001">
    <property type="component" value="Unassembled WGS sequence"/>
</dbReference>
<evidence type="ECO:0000256" key="3">
    <source>
        <dbReference type="ARBA" id="ARBA00022449"/>
    </source>
</evidence>
<evidence type="ECO:0000256" key="1">
    <source>
        <dbReference type="ARBA" id="ARBA00004651"/>
    </source>
</evidence>
<evidence type="ECO:0000256" key="8">
    <source>
        <dbReference type="ARBA" id="ARBA00023136"/>
    </source>
</evidence>
<feature type="transmembrane region" description="Helical" evidence="9">
    <location>
        <begin position="371"/>
        <end position="394"/>
    </location>
</feature>
<feature type="transmembrane region" description="Helical" evidence="9">
    <location>
        <begin position="198"/>
        <end position="220"/>
    </location>
</feature>
<gene>
    <name evidence="11" type="ORF">H7344_11215</name>
</gene>
<feature type="transmembrane region" description="Helical" evidence="9">
    <location>
        <begin position="101"/>
        <end position="124"/>
    </location>
</feature>
<dbReference type="Pfam" id="PF02080">
    <property type="entry name" value="TrkA_C"/>
    <property type="match status" value="1"/>
</dbReference>
<accession>A0ABR6U8Z9</accession>
<dbReference type="NCBIfam" id="NF003715">
    <property type="entry name" value="PRK05326.1-2"/>
    <property type="match status" value="1"/>
</dbReference>
<keyword evidence="3" id="KW-0050">Antiport</keyword>
<dbReference type="InterPro" id="IPR006037">
    <property type="entry name" value="RCK_C"/>
</dbReference>
<dbReference type="PANTHER" id="PTHR32507:SF7">
    <property type="entry name" value="K(+)_H(+) ANTIPORTER NHAP2"/>
    <property type="match status" value="1"/>
</dbReference>
<dbReference type="InterPro" id="IPR006153">
    <property type="entry name" value="Cation/H_exchanger_TM"/>
</dbReference>
<name>A0ABR6U8Z9_9ACTN</name>
<evidence type="ECO:0000256" key="9">
    <source>
        <dbReference type="SAM" id="Phobius"/>
    </source>
</evidence>
<feature type="transmembrane region" description="Helical" evidence="9">
    <location>
        <begin position="232"/>
        <end position="261"/>
    </location>
</feature>
<evidence type="ECO:0000313" key="11">
    <source>
        <dbReference type="EMBL" id="MBC2960860.1"/>
    </source>
</evidence>
<evidence type="ECO:0000256" key="5">
    <source>
        <dbReference type="ARBA" id="ARBA00022692"/>
    </source>
</evidence>
<keyword evidence="8 9" id="KW-0472">Membrane</keyword>
<dbReference type="SUPFAM" id="SSF116726">
    <property type="entry name" value="TrkA C-terminal domain-like"/>
    <property type="match status" value="1"/>
</dbReference>
<feature type="transmembrane region" description="Helical" evidence="9">
    <location>
        <begin position="281"/>
        <end position="298"/>
    </location>
</feature>
<dbReference type="InterPro" id="IPR038770">
    <property type="entry name" value="Na+/solute_symporter_sf"/>
</dbReference>
<keyword evidence="7" id="KW-0406">Ion transport</keyword>
<keyword evidence="2" id="KW-0813">Transport</keyword>
<organism evidence="11 12">
    <name type="scientific">Nocardioides deserti</name>
    <dbReference type="NCBI Taxonomy" id="1588644"/>
    <lineage>
        <taxon>Bacteria</taxon>
        <taxon>Bacillati</taxon>
        <taxon>Actinomycetota</taxon>
        <taxon>Actinomycetes</taxon>
        <taxon>Propionibacteriales</taxon>
        <taxon>Nocardioidaceae</taxon>
        <taxon>Nocardioides</taxon>
    </lineage>
</organism>
<dbReference type="PROSITE" id="PS51202">
    <property type="entry name" value="RCK_C"/>
    <property type="match status" value="1"/>
</dbReference>
<keyword evidence="4" id="KW-1003">Cell membrane</keyword>
<protein>
    <submittedName>
        <fullName evidence="11">Potassium/proton antiporter</fullName>
    </submittedName>
</protein>
<keyword evidence="12" id="KW-1185">Reference proteome</keyword>
<reference evidence="11 12" key="1">
    <citation type="submission" date="2020-08" db="EMBL/GenBank/DDBJ databases">
        <title>novel species in genus Nocardioides.</title>
        <authorList>
            <person name="Zhang G."/>
        </authorList>
    </citation>
    <scope>NUCLEOTIDE SEQUENCE [LARGE SCALE GENOMIC DNA]</scope>
    <source>
        <strain evidence="11 12">SC8A-24</strain>
    </source>
</reference>
<feature type="domain" description="RCK C-terminal" evidence="10">
    <location>
        <begin position="410"/>
        <end position="491"/>
    </location>
</feature>
<dbReference type="Gene3D" id="1.20.1530.20">
    <property type="match status" value="1"/>
</dbReference>
<evidence type="ECO:0000256" key="2">
    <source>
        <dbReference type="ARBA" id="ARBA00022448"/>
    </source>
</evidence>
<feature type="transmembrane region" description="Helical" evidence="9">
    <location>
        <begin position="310"/>
        <end position="335"/>
    </location>
</feature>
<dbReference type="InterPro" id="IPR036721">
    <property type="entry name" value="RCK_C_sf"/>
</dbReference>
<dbReference type="EMBL" id="JACMYC010000005">
    <property type="protein sequence ID" value="MBC2960860.1"/>
    <property type="molecule type" value="Genomic_DNA"/>
</dbReference>
<dbReference type="NCBIfam" id="NF003716">
    <property type="entry name" value="PRK05326.1-3"/>
    <property type="match status" value="1"/>
</dbReference>